<dbReference type="OMA" id="VYGNEWC"/>
<dbReference type="EMBL" id="CCYD01002864">
    <property type="protein sequence ID" value="CEG47934.1"/>
    <property type="molecule type" value="Genomic_DNA"/>
</dbReference>
<protein>
    <submittedName>
        <fullName evidence="1">Uncharacterized protein</fullName>
    </submittedName>
</protein>
<dbReference type="Proteomes" id="UP000054928">
    <property type="component" value="Unassembled WGS sequence"/>
</dbReference>
<name>A0A0P1B0M3_PLAHL</name>
<reference evidence="2" key="1">
    <citation type="submission" date="2014-09" db="EMBL/GenBank/DDBJ databases">
        <authorList>
            <person name="Sharma Rahul"/>
            <person name="Thines Marco"/>
        </authorList>
    </citation>
    <scope>NUCLEOTIDE SEQUENCE [LARGE SCALE GENOMIC DNA]</scope>
</reference>
<keyword evidence="2" id="KW-1185">Reference proteome</keyword>
<evidence type="ECO:0000313" key="1">
    <source>
        <dbReference type="EMBL" id="CEG47934.1"/>
    </source>
</evidence>
<accession>A0A0P1B0M3</accession>
<proteinExistence type="predicted"/>
<dbReference type="GeneID" id="36400312"/>
<evidence type="ECO:0000313" key="2">
    <source>
        <dbReference type="Proteomes" id="UP000054928"/>
    </source>
</evidence>
<organism evidence="1 2">
    <name type="scientific">Plasmopara halstedii</name>
    <name type="common">Downy mildew of sunflower</name>
    <dbReference type="NCBI Taxonomy" id="4781"/>
    <lineage>
        <taxon>Eukaryota</taxon>
        <taxon>Sar</taxon>
        <taxon>Stramenopiles</taxon>
        <taxon>Oomycota</taxon>
        <taxon>Peronosporomycetes</taxon>
        <taxon>Peronosporales</taxon>
        <taxon>Peronosporaceae</taxon>
        <taxon>Plasmopara</taxon>
    </lineage>
</organism>
<dbReference type="OrthoDB" id="162906at2759"/>
<sequence length="130" mass="14174">MDSKKPQKTVDAPPMAAGQPVQVDAYGRPIVQAVPAPPGAIHVSNNSNIRHDAQGNALCNTCSAPYPLPAGCTSWRCRTCGKLNNASVYGNEWCNILLASLNLQFITFNHLFRPLPSYLLPYHLLSRMKA</sequence>
<dbReference type="RefSeq" id="XP_024584303.1">
    <property type="nucleotide sequence ID" value="XM_024718955.1"/>
</dbReference>
<dbReference type="AlphaFoldDB" id="A0A0P1B0M3"/>